<evidence type="ECO:0000256" key="2">
    <source>
        <dbReference type="SAM" id="SignalP"/>
    </source>
</evidence>
<keyword evidence="2" id="KW-0732">Signal</keyword>
<dbReference type="Pfam" id="PF13568">
    <property type="entry name" value="OMP_b-brl_2"/>
    <property type="match status" value="1"/>
</dbReference>
<dbReference type="eggNOG" id="ENOG5031UGH">
    <property type="taxonomic scope" value="Bacteria"/>
</dbReference>
<evidence type="ECO:0000313" key="5">
    <source>
        <dbReference type="Proteomes" id="UP000006008"/>
    </source>
</evidence>
<evidence type="ECO:0000259" key="3">
    <source>
        <dbReference type="Pfam" id="PF13568"/>
    </source>
</evidence>
<dbReference type="STRING" id="742725.HMPREF9450_00038"/>
<dbReference type="HOGENOM" id="CLU_865057_0_0_10"/>
<feature type="signal peptide" evidence="2">
    <location>
        <begin position="1"/>
        <end position="19"/>
    </location>
</feature>
<feature type="region of interest" description="Disordered" evidence="1">
    <location>
        <begin position="31"/>
        <end position="88"/>
    </location>
</feature>
<feature type="compositionally biased region" description="Low complexity" evidence="1">
    <location>
        <begin position="48"/>
        <end position="73"/>
    </location>
</feature>
<organism evidence="4 5">
    <name type="scientific">Alistipes indistinctus YIT 12060</name>
    <dbReference type="NCBI Taxonomy" id="742725"/>
    <lineage>
        <taxon>Bacteria</taxon>
        <taxon>Pseudomonadati</taxon>
        <taxon>Bacteroidota</taxon>
        <taxon>Bacteroidia</taxon>
        <taxon>Bacteroidales</taxon>
        <taxon>Rikenellaceae</taxon>
        <taxon>Alistipes</taxon>
    </lineage>
</organism>
<reference evidence="4 5" key="1">
    <citation type="submission" date="2011-08" db="EMBL/GenBank/DDBJ databases">
        <title>The Genome Sequence of Alistipes indistinctus YIT 12060.</title>
        <authorList>
            <consortium name="The Broad Institute Genome Sequencing Platform"/>
            <person name="Earl A."/>
            <person name="Ward D."/>
            <person name="Feldgarden M."/>
            <person name="Gevers D."/>
            <person name="Morotomi M."/>
            <person name="Young S.K."/>
            <person name="Zeng Q."/>
            <person name="Gargeya S."/>
            <person name="Fitzgerald M."/>
            <person name="Haas B."/>
            <person name="Abouelleil A."/>
            <person name="Alvarado L."/>
            <person name="Arachchi H.M."/>
            <person name="Berlin A."/>
            <person name="Brown A."/>
            <person name="Chapman S.B."/>
            <person name="Chen Z."/>
            <person name="Dunbar C."/>
            <person name="Freedman E."/>
            <person name="Gearin G."/>
            <person name="Gellesch M."/>
            <person name="Goldberg J."/>
            <person name="Griggs A."/>
            <person name="Gujja S."/>
            <person name="Heiman D."/>
            <person name="Howarth C."/>
            <person name="Larson L."/>
            <person name="Lui A."/>
            <person name="MacDonald P.J.P."/>
            <person name="Montmayeur A."/>
            <person name="Murphy C."/>
            <person name="Neiman D."/>
            <person name="Pearson M."/>
            <person name="Priest M."/>
            <person name="Roberts A."/>
            <person name="Saif S."/>
            <person name="Shea T."/>
            <person name="Shenoy N."/>
            <person name="Sisk P."/>
            <person name="Stolte C."/>
            <person name="Sykes S."/>
            <person name="Wortman J."/>
            <person name="Nusbaum C."/>
            <person name="Birren B."/>
        </authorList>
    </citation>
    <scope>NUCLEOTIDE SEQUENCE [LARGE SCALE GENOMIC DNA]</scope>
    <source>
        <strain evidence="4 5">YIT 12060</strain>
    </source>
</reference>
<name>G5H528_9BACT</name>
<dbReference type="RefSeq" id="WP_009132844.1">
    <property type="nucleotide sequence ID" value="NZ_CP102250.1"/>
</dbReference>
<dbReference type="GeneID" id="92816464"/>
<dbReference type="PATRIC" id="fig|742725.3.peg.42"/>
<keyword evidence="5" id="KW-1185">Reference proteome</keyword>
<dbReference type="Proteomes" id="UP000006008">
    <property type="component" value="Unassembled WGS sequence"/>
</dbReference>
<feature type="compositionally biased region" description="Basic and acidic residues" evidence="1">
    <location>
        <begin position="79"/>
        <end position="88"/>
    </location>
</feature>
<dbReference type="EMBL" id="ADLD01000003">
    <property type="protein sequence ID" value="EHB93267.1"/>
    <property type="molecule type" value="Genomic_DNA"/>
</dbReference>
<gene>
    <name evidence="4" type="ORF">HMPREF9450_00038</name>
</gene>
<sequence length="321" mass="35196">MRNLLILAAILLIASGATAQETARLFTATTFSATDSPSGEPRKPKAQPPQSAQQKAQAGEEALPATAPAAGQTAGTGGTDKRGERNKRDGRFIQSYKVMLFKKPEGKEQTRRVLWRDGRWAGVGIHYNGLVTNLGNFSLPDDAKYLSQSSKSIGVTINPIDFILLGNRKIHLMTGLGFELNNFRFDQDIALKYEKGVTVPDYQYIEQGIKLSKSKLFTAYMNIPLLVEFQTGRNHNFFINAGLVGGLRIGAHTKIKGDGPLVGGTAKDHSSFGLRNFHYGYTLNFGYSNIGFNVTYYHSPLWREGAGPQVRQINVGISLVL</sequence>
<protein>
    <recommendedName>
        <fullName evidence="3">Outer membrane protein beta-barrel domain-containing protein</fullName>
    </recommendedName>
</protein>
<feature type="chain" id="PRO_5003477794" description="Outer membrane protein beta-barrel domain-containing protein" evidence="2">
    <location>
        <begin position="20"/>
        <end position="321"/>
    </location>
</feature>
<dbReference type="InterPro" id="IPR025665">
    <property type="entry name" value="Beta-barrel_OMP_2"/>
</dbReference>
<feature type="domain" description="Outer membrane protein beta-barrel" evidence="3">
    <location>
        <begin position="124"/>
        <end position="299"/>
    </location>
</feature>
<proteinExistence type="predicted"/>
<dbReference type="AlphaFoldDB" id="G5H528"/>
<accession>G5H528</accession>
<evidence type="ECO:0000313" key="4">
    <source>
        <dbReference type="EMBL" id="EHB93267.1"/>
    </source>
</evidence>
<evidence type="ECO:0000256" key="1">
    <source>
        <dbReference type="SAM" id="MobiDB-lite"/>
    </source>
</evidence>
<comment type="caution">
    <text evidence="4">The sequence shown here is derived from an EMBL/GenBank/DDBJ whole genome shotgun (WGS) entry which is preliminary data.</text>
</comment>